<evidence type="ECO:0000256" key="6">
    <source>
        <dbReference type="ARBA" id="ARBA00023187"/>
    </source>
</evidence>
<evidence type="ECO:0000256" key="2">
    <source>
        <dbReference type="ARBA" id="ARBA00010269"/>
    </source>
</evidence>
<evidence type="ECO:0000256" key="3">
    <source>
        <dbReference type="ARBA" id="ARBA00022553"/>
    </source>
</evidence>
<evidence type="ECO:0000256" key="12">
    <source>
        <dbReference type="PROSITE-ProRule" id="PRU00176"/>
    </source>
</evidence>
<keyword evidence="7" id="KW-0539">Nucleus</keyword>
<evidence type="ECO:0000256" key="7">
    <source>
        <dbReference type="ARBA" id="ARBA00023242"/>
    </source>
</evidence>
<dbReference type="PROSITE" id="PS50102">
    <property type="entry name" value="RRM"/>
    <property type="match status" value="1"/>
</dbReference>
<dbReference type="CDD" id="cd12260">
    <property type="entry name" value="RRM2_SREK1"/>
    <property type="match status" value="1"/>
</dbReference>
<dbReference type="InterPro" id="IPR035979">
    <property type="entry name" value="RBD_domain_sf"/>
</dbReference>
<dbReference type="GO" id="GO:0008380">
    <property type="term" value="P:RNA splicing"/>
    <property type="evidence" value="ECO:0007669"/>
    <property type="project" value="UniProtKB-KW"/>
</dbReference>
<dbReference type="InterPro" id="IPR034192">
    <property type="entry name" value="SREK1_RRM2"/>
</dbReference>
<gene>
    <name evidence="15" type="primary">Srek1</name>
    <name evidence="15" type="ORF">GTO95_0013821</name>
</gene>
<feature type="region of interest" description="Disordered" evidence="13">
    <location>
        <begin position="387"/>
        <end position="408"/>
    </location>
</feature>
<feature type="compositionally biased region" description="Low complexity" evidence="13">
    <location>
        <begin position="471"/>
        <end position="485"/>
    </location>
</feature>
<feature type="non-terminal residue" evidence="15">
    <location>
        <position position="1"/>
    </location>
</feature>
<dbReference type="SUPFAM" id="SSF54928">
    <property type="entry name" value="RNA-binding domain, RBD"/>
    <property type="match status" value="2"/>
</dbReference>
<feature type="compositionally biased region" description="Basic residues" evidence="13">
    <location>
        <begin position="486"/>
        <end position="510"/>
    </location>
</feature>
<evidence type="ECO:0000256" key="13">
    <source>
        <dbReference type="SAM" id="MobiDB-lite"/>
    </source>
</evidence>
<dbReference type="InterPro" id="IPR012677">
    <property type="entry name" value="Nucleotide-bd_a/b_plait_sf"/>
</dbReference>
<evidence type="ECO:0000256" key="9">
    <source>
        <dbReference type="ARBA" id="ARBA00073574"/>
    </source>
</evidence>
<feature type="region of interest" description="Disordered" evidence="13">
    <location>
        <begin position="282"/>
        <end position="370"/>
    </location>
</feature>
<dbReference type="FunFam" id="3.30.70.330:FF:000142">
    <property type="entry name" value="splicing regulatory glutamine/lysine-rich protein 1 isoform X1"/>
    <property type="match status" value="1"/>
</dbReference>
<dbReference type="GO" id="GO:0006397">
    <property type="term" value="P:mRNA processing"/>
    <property type="evidence" value="ECO:0007669"/>
    <property type="project" value="UniProtKB-KW"/>
</dbReference>
<evidence type="ECO:0000256" key="5">
    <source>
        <dbReference type="ARBA" id="ARBA00022728"/>
    </source>
</evidence>
<evidence type="ECO:0000256" key="1">
    <source>
        <dbReference type="ARBA" id="ARBA00004123"/>
    </source>
</evidence>
<comment type="similarity">
    <text evidence="2">Belongs to the splicing factor SR family.</text>
</comment>
<comment type="subcellular location">
    <subcellularLocation>
        <location evidence="1">Nucleus</location>
    </subcellularLocation>
</comment>
<dbReference type="Proteomes" id="UP000736164">
    <property type="component" value="Unassembled WGS sequence"/>
</dbReference>
<comment type="caution">
    <text evidence="15">The sequence shown here is derived from an EMBL/GenBank/DDBJ whole genome shotgun (WGS) entry which is preliminary data.</text>
</comment>
<sequence length="593" mass="66013">MSGIPGTPVIQITNLSPAVSSEQMRTLFGFLGDIEELRLYPPDNAPLPFSSKVCYIKYREPSSVGVAQHLTNTVFIDRALIVVPCAEGKIPEEAKALSLLAPATTVASLIPGAGLLPIPTPAPIPSLGIPIGNLGALQAGLDPTVAALGGIPAQPPLMGNVDPSKIDEIRRTIYVGNLNSQTTTAEQLLEYFKQVGDVKFVRMAGDETQPTRFAFVEFADQESVPRALAFNGVMFGDRPLKINHSNNAIVKPPELTPQAAAKELEDVMKRVREAQSFISAVIEPESGKSSSTGSKKAARSRTRSRSHSRSRRKRSRSRHRSRASRRSRSKVRESHGSRSSHKKRSRSRERRHSKSRSRSRKSEQKQATISTSLCELNYEVPWAHQQNTDDGRFPLERSQAPTQDSTLWKEPVKCSYSPRDCTITSFLSEAFNSHFAFSERKKEKESKSKGKEESSKDKEERRQKDKKGKTPPKSYSSSRRSQSTSRTHRKRSRSRSKSLRRSKTPKRKVKSPSPRRGERERSASKKQPSKDKEKQEKAVTPIKVDKHSDKEEKEYEGGKDSTKARSGDQAKIQHNGSYSKHEGNPPVKTEAAE</sequence>
<evidence type="ECO:0000256" key="10">
    <source>
        <dbReference type="ARBA" id="ARBA00076771"/>
    </source>
</evidence>
<evidence type="ECO:0000256" key="4">
    <source>
        <dbReference type="ARBA" id="ARBA00022664"/>
    </source>
</evidence>
<keyword evidence="6" id="KW-0508">mRNA splicing</keyword>
<comment type="function">
    <text evidence="8">Participates in the regulation of alternative splicing by modulating the activity of other splice facors. Inhibits the splicing activity of SFRS1, SFRS2 and SFRS6. Augments the splicing activity of SFRS3.</text>
</comment>
<feature type="compositionally biased region" description="Basic and acidic residues" evidence="13">
    <location>
        <begin position="437"/>
        <end position="463"/>
    </location>
</feature>
<feature type="compositionally biased region" description="Basic and acidic residues" evidence="13">
    <location>
        <begin position="515"/>
        <end position="568"/>
    </location>
</feature>
<dbReference type="FunFam" id="3.30.70.330:FF:000084">
    <property type="entry name" value="Serine/arginine-rich splicing factor 11 isoform 1"/>
    <property type="match status" value="1"/>
</dbReference>
<dbReference type="AlphaFoldDB" id="A0A8J7T7C2"/>
<evidence type="ECO:0000313" key="15">
    <source>
        <dbReference type="EMBL" id="MBN3312476.1"/>
    </source>
</evidence>
<dbReference type="SMART" id="SM00360">
    <property type="entry name" value="RRM"/>
    <property type="match status" value="2"/>
</dbReference>
<reference evidence="15" key="1">
    <citation type="journal article" date="2021" name="Cell">
        <title>Tracing the genetic footprints of vertebrate landing in non-teleost ray-finned fishes.</title>
        <authorList>
            <person name="Bi X."/>
            <person name="Wang K."/>
            <person name="Yang L."/>
            <person name="Pan H."/>
            <person name="Jiang H."/>
            <person name="Wei Q."/>
            <person name="Fang M."/>
            <person name="Yu H."/>
            <person name="Zhu C."/>
            <person name="Cai Y."/>
            <person name="He Y."/>
            <person name="Gan X."/>
            <person name="Zeng H."/>
            <person name="Yu D."/>
            <person name="Zhu Y."/>
            <person name="Jiang H."/>
            <person name="Qiu Q."/>
            <person name="Yang H."/>
            <person name="Zhang Y.E."/>
            <person name="Wang W."/>
            <person name="Zhu M."/>
            <person name="He S."/>
            <person name="Zhang G."/>
        </authorList>
    </citation>
    <scope>NUCLEOTIDE SEQUENCE</scope>
    <source>
        <strain evidence="15">Allg_001</strain>
    </source>
</reference>
<dbReference type="PANTHER" id="PTHR32343">
    <property type="entry name" value="SERINE/ARGININE-RICH SPLICING FACTOR"/>
    <property type="match status" value="1"/>
</dbReference>
<dbReference type="EMBL" id="JAAWVO010005701">
    <property type="protein sequence ID" value="MBN3312476.1"/>
    <property type="molecule type" value="Genomic_DNA"/>
</dbReference>
<feature type="compositionally biased region" description="Basic residues" evidence="13">
    <location>
        <begin position="338"/>
        <end position="359"/>
    </location>
</feature>
<accession>A0A8J7T7C2</accession>
<dbReference type="GO" id="GO:0003723">
    <property type="term" value="F:RNA binding"/>
    <property type="evidence" value="ECO:0007669"/>
    <property type="project" value="UniProtKB-UniRule"/>
</dbReference>
<dbReference type="InterPro" id="IPR000504">
    <property type="entry name" value="RRM_dom"/>
</dbReference>
<dbReference type="Gene3D" id="3.30.70.330">
    <property type="match status" value="1"/>
</dbReference>
<keyword evidence="12" id="KW-0694">RNA-binding</keyword>
<feature type="region of interest" description="Disordered" evidence="13">
    <location>
        <begin position="434"/>
        <end position="593"/>
    </location>
</feature>
<feature type="compositionally biased region" description="Basic residues" evidence="13">
    <location>
        <begin position="296"/>
        <end position="329"/>
    </location>
</feature>
<keyword evidence="16" id="KW-1185">Reference proteome</keyword>
<dbReference type="Pfam" id="PF00076">
    <property type="entry name" value="RRM_1"/>
    <property type="match status" value="1"/>
</dbReference>
<dbReference type="GO" id="GO:0005681">
    <property type="term" value="C:spliceosomal complex"/>
    <property type="evidence" value="ECO:0007669"/>
    <property type="project" value="UniProtKB-KW"/>
</dbReference>
<proteinExistence type="inferred from homology"/>
<keyword evidence="3" id="KW-0597">Phosphoprotein</keyword>
<feature type="domain" description="RRM" evidence="14">
    <location>
        <begin position="171"/>
        <end position="247"/>
    </location>
</feature>
<evidence type="ECO:0000256" key="11">
    <source>
        <dbReference type="ARBA" id="ARBA00080569"/>
    </source>
</evidence>
<dbReference type="PANTHER" id="PTHR32343:SF71">
    <property type="entry name" value="SPLICING REGULATORY GLUTAMIC ACID AND LYSINE RICH PROTEIN 1"/>
    <property type="match status" value="1"/>
</dbReference>
<dbReference type="CDD" id="cd12519">
    <property type="entry name" value="RRM1_SREK1"/>
    <property type="match status" value="1"/>
</dbReference>
<evidence type="ECO:0000256" key="8">
    <source>
        <dbReference type="ARBA" id="ARBA00058989"/>
    </source>
</evidence>
<keyword evidence="5" id="KW-0747">Spliceosome</keyword>
<evidence type="ECO:0000313" key="16">
    <source>
        <dbReference type="Proteomes" id="UP000736164"/>
    </source>
</evidence>
<evidence type="ECO:0000259" key="14">
    <source>
        <dbReference type="PROSITE" id="PS50102"/>
    </source>
</evidence>
<feature type="non-terminal residue" evidence="15">
    <location>
        <position position="593"/>
    </location>
</feature>
<dbReference type="GO" id="GO:0005654">
    <property type="term" value="C:nucleoplasm"/>
    <property type="evidence" value="ECO:0007669"/>
    <property type="project" value="TreeGrafter"/>
</dbReference>
<protein>
    <recommendedName>
        <fullName evidence="9">Splicing regulatory glutamine/lysine-rich protein 1</fullName>
    </recommendedName>
    <alternativeName>
        <fullName evidence="10">Serine/arginine-rich-splicing regulatory protein 86</fullName>
    </alternativeName>
    <alternativeName>
        <fullName evidence="11">Splicing factor, arginine/serine-rich 12</fullName>
    </alternativeName>
</protein>
<name>A0A8J7T7C2_ATRSP</name>
<keyword evidence="4" id="KW-0507">mRNA processing</keyword>
<organism evidence="15 16">
    <name type="scientific">Atractosteus spatula</name>
    <name type="common">Alligator gar</name>
    <name type="synonym">Lepisosteus spatula</name>
    <dbReference type="NCBI Taxonomy" id="7917"/>
    <lineage>
        <taxon>Eukaryota</taxon>
        <taxon>Metazoa</taxon>
        <taxon>Chordata</taxon>
        <taxon>Craniata</taxon>
        <taxon>Vertebrata</taxon>
        <taxon>Euteleostomi</taxon>
        <taxon>Actinopterygii</taxon>
        <taxon>Neopterygii</taxon>
        <taxon>Holostei</taxon>
        <taxon>Semionotiformes</taxon>
        <taxon>Lepisosteidae</taxon>
        <taxon>Atractosteus</taxon>
    </lineage>
</organism>